<dbReference type="AlphaFoldDB" id="A0A0U1L367"/>
<keyword evidence="2" id="KW-1185">Reference proteome</keyword>
<dbReference type="RefSeq" id="WP_021170158.1">
    <property type="nucleotide sequence ID" value="NZ_CTRP01000014.1"/>
</dbReference>
<sequence length="76" mass="9007">MVRSVTTYYCSKCGQEFKNRKEAKECEDSHYKFVKVFEKIYRPGPRAPKLLHVEIDIGGDRKEVYYKLVEEGWGSR</sequence>
<reference evidence="2" key="1">
    <citation type="submission" date="2015-03" db="EMBL/GenBank/DDBJ databases">
        <authorList>
            <person name="Nijsse Bart"/>
        </authorList>
    </citation>
    <scope>NUCLEOTIDE SEQUENCE [LARGE SCALE GENOMIC DNA]</scope>
</reference>
<gene>
    <name evidence="1" type="ORF">SpAn4DRAFT_0609</name>
</gene>
<organism evidence="1 2">
    <name type="scientific">Sporomusa ovata</name>
    <dbReference type="NCBI Taxonomy" id="2378"/>
    <lineage>
        <taxon>Bacteria</taxon>
        <taxon>Bacillati</taxon>
        <taxon>Bacillota</taxon>
        <taxon>Negativicutes</taxon>
        <taxon>Selenomonadales</taxon>
        <taxon>Sporomusaceae</taxon>
        <taxon>Sporomusa</taxon>
    </lineage>
</organism>
<evidence type="ECO:0000313" key="1">
    <source>
        <dbReference type="EMBL" id="CQR74147.1"/>
    </source>
</evidence>
<protein>
    <submittedName>
        <fullName evidence="1">Uncharacterized protein</fullName>
    </submittedName>
</protein>
<dbReference type="EMBL" id="CTRP01000014">
    <property type="protein sequence ID" value="CQR74147.1"/>
    <property type="molecule type" value="Genomic_DNA"/>
</dbReference>
<dbReference type="Proteomes" id="UP000049855">
    <property type="component" value="Unassembled WGS sequence"/>
</dbReference>
<proteinExistence type="predicted"/>
<evidence type="ECO:0000313" key="2">
    <source>
        <dbReference type="Proteomes" id="UP000049855"/>
    </source>
</evidence>
<name>A0A0U1L367_9FIRM</name>
<accession>A0A0U1L367</accession>